<protein>
    <submittedName>
        <fullName evidence="2">Phosphoribosyltransferase</fullName>
    </submittedName>
</protein>
<dbReference type="GO" id="GO:0016757">
    <property type="term" value="F:glycosyltransferase activity"/>
    <property type="evidence" value="ECO:0007669"/>
    <property type="project" value="UniProtKB-KW"/>
</dbReference>
<dbReference type="KEGG" id="mhd:Marky_1526"/>
<reference evidence="2 3" key="1">
    <citation type="journal article" date="2012" name="Stand. Genomic Sci.">
        <title>Complete genome sequence of the aerobic, heterotroph Marinithermus hydrothermalis type strain (T1(T)) from a deep-sea hydrothermal vent chimney.</title>
        <authorList>
            <person name="Copeland A."/>
            <person name="Gu W."/>
            <person name="Yasawong M."/>
            <person name="Lapidus A."/>
            <person name="Lucas S."/>
            <person name="Deshpande S."/>
            <person name="Pagani I."/>
            <person name="Tapia R."/>
            <person name="Cheng J.F."/>
            <person name="Goodwin L.A."/>
            <person name="Pitluck S."/>
            <person name="Liolios K."/>
            <person name="Ivanova N."/>
            <person name="Mavromatis K."/>
            <person name="Mikhailova N."/>
            <person name="Pati A."/>
            <person name="Chen A."/>
            <person name="Palaniappan K."/>
            <person name="Land M."/>
            <person name="Pan C."/>
            <person name="Brambilla E.M."/>
            <person name="Rohde M."/>
            <person name="Tindall B.J."/>
            <person name="Sikorski J."/>
            <person name="Goker M."/>
            <person name="Detter J.C."/>
            <person name="Bristow J."/>
            <person name="Eisen J.A."/>
            <person name="Markowitz V."/>
            <person name="Hugenholtz P."/>
            <person name="Kyrpides N.C."/>
            <person name="Klenk H.P."/>
            <person name="Woyke T."/>
        </authorList>
    </citation>
    <scope>NUCLEOTIDE SEQUENCE [LARGE SCALE GENOMIC DNA]</scope>
    <source>
        <strain evidence="3">DSM 14884 / JCM 11576 / T1</strain>
    </source>
</reference>
<dbReference type="eggNOG" id="COG0503">
    <property type="taxonomic scope" value="Bacteria"/>
</dbReference>
<proteinExistence type="predicted"/>
<dbReference type="Proteomes" id="UP000007030">
    <property type="component" value="Chromosome"/>
</dbReference>
<dbReference type="CDD" id="cd06223">
    <property type="entry name" value="PRTases_typeI"/>
    <property type="match status" value="1"/>
</dbReference>
<dbReference type="Pfam" id="PF00156">
    <property type="entry name" value="Pribosyltran"/>
    <property type="match status" value="1"/>
</dbReference>
<dbReference type="NCBIfam" id="NF005592">
    <property type="entry name" value="PRK07322.1"/>
    <property type="match status" value="1"/>
</dbReference>
<dbReference type="PANTHER" id="PTHR43218">
    <property type="entry name" value="PHOSPHORIBOSYLTRANSFERASE-RELATED"/>
    <property type="match status" value="1"/>
</dbReference>
<dbReference type="InterPro" id="IPR029057">
    <property type="entry name" value="PRTase-like"/>
</dbReference>
<name>F2NPI0_MARHT</name>
<keyword evidence="2" id="KW-0328">Glycosyltransferase</keyword>
<dbReference type="PANTHER" id="PTHR43218:SF1">
    <property type="entry name" value="PHOSPHORIBOSYLTRANSFERASE"/>
    <property type="match status" value="1"/>
</dbReference>
<dbReference type="Gene3D" id="3.40.50.2020">
    <property type="match status" value="1"/>
</dbReference>
<dbReference type="STRING" id="869210.Marky_1526"/>
<gene>
    <name evidence="2" type="ordered locus">Marky_1526</name>
</gene>
<evidence type="ECO:0000259" key="1">
    <source>
        <dbReference type="Pfam" id="PF00156"/>
    </source>
</evidence>
<accession>F2NPI0</accession>
<dbReference type="AlphaFoldDB" id="F2NPI0"/>
<keyword evidence="2" id="KW-0808">Transferase</keyword>
<dbReference type="HOGENOM" id="CLU_073912_1_0_0"/>
<dbReference type="SUPFAM" id="SSF53271">
    <property type="entry name" value="PRTase-like"/>
    <property type="match status" value="1"/>
</dbReference>
<feature type="domain" description="Phosphoribosyltransferase" evidence="1">
    <location>
        <begin position="49"/>
        <end position="171"/>
    </location>
</feature>
<keyword evidence="3" id="KW-1185">Reference proteome</keyword>
<evidence type="ECO:0000313" key="3">
    <source>
        <dbReference type="Proteomes" id="UP000007030"/>
    </source>
</evidence>
<organism evidence="2 3">
    <name type="scientific">Marinithermus hydrothermalis (strain DSM 14884 / JCM 11576 / T1)</name>
    <dbReference type="NCBI Taxonomy" id="869210"/>
    <lineage>
        <taxon>Bacteria</taxon>
        <taxon>Thermotogati</taxon>
        <taxon>Deinococcota</taxon>
        <taxon>Deinococci</taxon>
        <taxon>Thermales</taxon>
        <taxon>Thermaceae</taxon>
        <taxon>Marinithermus</taxon>
    </lineage>
</organism>
<sequence>MRYTESMKTYPVDIAGVHRELPIVQVGEGVAVALLNLLGDTELTEAVAAEFARRLPEEVEVLVTPEVKAVPLAHALSVRTGKPYVVARKTAKPYMINPVSREVLSITTGKPQQLVLDGADIERIRGRKVAIVDDVVSTGSTLKGLRELIESVGGTVIAVLAVFTEGTPREDVISLGHLPLFKTDEA</sequence>
<evidence type="ECO:0000313" key="2">
    <source>
        <dbReference type="EMBL" id="AEB12261.1"/>
    </source>
</evidence>
<dbReference type="EMBL" id="CP002630">
    <property type="protein sequence ID" value="AEB12261.1"/>
    <property type="molecule type" value="Genomic_DNA"/>
</dbReference>
<dbReference type="InterPro" id="IPR000836">
    <property type="entry name" value="PRTase_dom"/>
</dbReference>